<dbReference type="OrthoDB" id="3530648at2759"/>
<accession>A0A1L7WVQ3</accession>
<dbReference type="EMBL" id="FJOG01000009">
    <property type="protein sequence ID" value="CZR56870.1"/>
    <property type="molecule type" value="Genomic_DNA"/>
</dbReference>
<proteinExistence type="predicted"/>
<dbReference type="Pfam" id="PF20150">
    <property type="entry name" value="2EXR"/>
    <property type="match status" value="1"/>
</dbReference>
<name>A0A1L7WVQ3_9HELO</name>
<reference evidence="2 3" key="1">
    <citation type="submission" date="2016-03" db="EMBL/GenBank/DDBJ databases">
        <authorList>
            <person name="Ploux O."/>
        </authorList>
    </citation>
    <scope>NUCLEOTIDE SEQUENCE [LARGE SCALE GENOMIC DNA]</scope>
    <source>
        <strain evidence="2 3">UAMH 11012</strain>
    </source>
</reference>
<dbReference type="Proteomes" id="UP000184330">
    <property type="component" value="Unassembled WGS sequence"/>
</dbReference>
<protein>
    <recommendedName>
        <fullName evidence="1">2EXR domain-containing protein</fullName>
    </recommendedName>
</protein>
<keyword evidence="3" id="KW-1185">Reference proteome</keyword>
<sequence length="276" mass="32452">MQFYERILKKHLAEIANNLTCASSESFPDPNLELYIQFLDALTLFPKLSIELRLRVWRLCFPEPREVYIGRRFIKRSVSNNRPQRYSKDHANSLPPTLHINAESRQETLRSYTLIWRKDLGEETKDWRHPICFDTKRCLPYFQYYDALFSPTLWWSWIKELDLRSGNLITENVRRLEVKQLHKSVPLMDFIRGALLGIDVRTPYGYDLESPIPGGLFLLTILQRVTFTLWIDDDDPAQLSIEEHQSAIAAYLNMHKDSLKGGKVQEVYNYPPDGME</sequence>
<gene>
    <name evidence="2" type="ORF">PAC_06759</name>
</gene>
<organism evidence="2 3">
    <name type="scientific">Phialocephala subalpina</name>
    <dbReference type="NCBI Taxonomy" id="576137"/>
    <lineage>
        <taxon>Eukaryota</taxon>
        <taxon>Fungi</taxon>
        <taxon>Dikarya</taxon>
        <taxon>Ascomycota</taxon>
        <taxon>Pezizomycotina</taxon>
        <taxon>Leotiomycetes</taxon>
        <taxon>Helotiales</taxon>
        <taxon>Mollisiaceae</taxon>
        <taxon>Phialocephala</taxon>
        <taxon>Phialocephala fortinii species complex</taxon>
    </lineage>
</organism>
<dbReference type="InterPro" id="IPR045518">
    <property type="entry name" value="2EXR"/>
</dbReference>
<dbReference type="PANTHER" id="PTHR35910">
    <property type="entry name" value="2EXR DOMAIN-CONTAINING PROTEIN"/>
    <property type="match status" value="1"/>
</dbReference>
<dbReference type="AlphaFoldDB" id="A0A1L7WVQ3"/>
<evidence type="ECO:0000313" key="2">
    <source>
        <dbReference type="EMBL" id="CZR56870.1"/>
    </source>
</evidence>
<evidence type="ECO:0000313" key="3">
    <source>
        <dbReference type="Proteomes" id="UP000184330"/>
    </source>
</evidence>
<feature type="domain" description="2EXR" evidence="1">
    <location>
        <begin position="43"/>
        <end position="120"/>
    </location>
</feature>
<evidence type="ECO:0000259" key="1">
    <source>
        <dbReference type="Pfam" id="PF20150"/>
    </source>
</evidence>
<dbReference type="PANTHER" id="PTHR35910:SF6">
    <property type="entry name" value="2EXR DOMAIN-CONTAINING PROTEIN"/>
    <property type="match status" value="1"/>
</dbReference>